<protein>
    <submittedName>
        <fullName evidence="1">Uncharacterized protein</fullName>
    </submittedName>
</protein>
<dbReference type="RefSeq" id="WP_207326879.1">
    <property type="nucleotide sequence ID" value="NZ_JAFMYW010000001.1"/>
</dbReference>
<sequence>MHSFSLKLPDGKFRHYTLPDCWEDLTPTQWSQVERVLHDSIENYPFALLMLWSRLTLAHMDAMQPDQHLGLLALLDWLQTPPAKWMRPRLRVGIHRFFGPGDGLEKMSFGAFLFAEEALKQITAGDLTALPDLAAACYVPRTWNGQPKSFSMDALAERATLMNHHLAGRIAQGIHYNYVGARANLVRTFERVFQAAKDATGDPTSWLDVGLSLARQTGALGTYAQLEQTNVYLVLTTLQALIEEADKLKES</sequence>
<keyword evidence="2" id="KW-1185">Reference proteome</keyword>
<dbReference type="Proteomes" id="UP000664628">
    <property type="component" value="Unassembled WGS sequence"/>
</dbReference>
<evidence type="ECO:0000313" key="2">
    <source>
        <dbReference type="Proteomes" id="UP000664628"/>
    </source>
</evidence>
<name>A0ABS3JDJ0_9BACT</name>
<accession>A0ABS3JDJ0</accession>
<gene>
    <name evidence="1" type="ORF">J2I46_00045</name>
</gene>
<comment type="caution">
    <text evidence="1">The sequence shown here is derived from an EMBL/GenBank/DDBJ whole genome shotgun (WGS) entry which is preliminary data.</text>
</comment>
<dbReference type="EMBL" id="JAFMYW010000001">
    <property type="protein sequence ID" value="MBO0946952.1"/>
    <property type="molecule type" value="Genomic_DNA"/>
</dbReference>
<organism evidence="1 2">
    <name type="scientific">Fibrella forsythiae</name>
    <dbReference type="NCBI Taxonomy" id="2817061"/>
    <lineage>
        <taxon>Bacteria</taxon>
        <taxon>Pseudomonadati</taxon>
        <taxon>Bacteroidota</taxon>
        <taxon>Cytophagia</taxon>
        <taxon>Cytophagales</taxon>
        <taxon>Spirosomataceae</taxon>
        <taxon>Fibrella</taxon>
    </lineage>
</organism>
<reference evidence="1 2" key="1">
    <citation type="submission" date="2021-03" db="EMBL/GenBank/DDBJ databases">
        <title>Fibrella sp. HMF5405 genome sequencing and assembly.</title>
        <authorList>
            <person name="Kang H."/>
            <person name="Kim H."/>
            <person name="Bae S."/>
            <person name="Joh K."/>
        </authorList>
    </citation>
    <scope>NUCLEOTIDE SEQUENCE [LARGE SCALE GENOMIC DNA]</scope>
    <source>
        <strain evidence="1 2">HMF5405</strain>
    </source>
</reference>
<evidence type="ECO:0000313" key="1">
    <source>
        <dbReference type="EMBL" id="MBO0946952.1"/>
    </source>
</evidence>
<proteinExistence type="predicted"/>